<organism evidence="9 10">
    <name type="scientific">Solitalea longa</name>
    <dbReference type="NCBI Taxonomy" id="2079460"/>
    <lineage>
        <taxon>Bacteria</taxon>
        <taxon>Pseudomonadati</taxon>
        <taxon>Bacteroidota</taxon>
        <taxon>Sphingobacteriia</taxon>
        <taxon>Sphingobacteriales</taxon>
        <taxon>Sphingobacteriaceae</taxon>
        <taxon>Solitalea</taxon>
    </lineage>
</organism>
<evidence type="ECO:0000256" key="1">
    <source>
        <dbReference type="ARBA" id="ARBA00004442"/>
    </source>
</evidence>
<reference evidence="9 10" key="1">
    <citation type="submission" date="2018-01" db="EMBL/GenBank/DDBJ databases">
        <authorList>
            <person name="Gaut B.S."/>
            <person name="Morton B.R."/>
            <person name="Clegg M.T."/>
            <person name="Duvall M.R."/>
        </authorList>
    </citation>
    <scope>NUCLEOTIDE SEQUENCE [LARGE SCALE GENOMIC DNA]</scope>
    <source>
        <strain evidence="9 10">HR-AV</strain>
    </source>
</reference>
<evidence type="ECO:0008006" key="11">
    <source>
        <dbReference type="Google" id="ProtNLM"/>
    </source>
</evidence>
<dbReference type="PANTHER" id="PTHR30026">
    <property type="entry name" value="OUTER MEMBRANE PROTEIN TOLC"/>
    <property type="match status" value="1"/>
</dbReference>
<dbReference type="GO" id="GO:0009279">
    <property type="term" value="C:cell outer membrane"/>
    <property type="evidence" value="ECO:0007669"/>
    <property type="project" value="UniProtKB-SubCell"/>
</dbReference>
<evidence type="ECO:0000256" key="6">
    <source>
        <dbReference type="ARBA" id="ARBA00023136"/>
    </source>
</evidence>
<evidence type="ECO:0000256" key="2">
    <source>
        <dbReference type="ARBA" id="ARBA00007613"/>
    </source>
</evidence>
<keyword evidence="8" id="KW-0732">Signal</keyword>
<gene>
    <name evidence="9" type="ORF">C3K47_04980</name>
</gene>
<comment type="subcellular location">
    <subcellularLocation>
        <location evidence="1">Cell outer membrane</location>
    </subcellularLocation>
</comment>
<evidence type="ECO:0000313" key="10">
    <source>
        <dbReference type="Proteomes" id="UP000236893"/>
    </source>
</evidence>
<protein>
    <recommendedName>
        <fullName evidence="11">Transporter</fullName>
    </recommendedName>
</protein>
<keyword evidence="5" id="KW-0812">Transmembrane</keyword>
<keyword evidence="4" id="KW-1134">Transmembrane beta strand</keyword>
<dbReference type="InterPro" id="IPR003423">
    <property type="entry name" value="OMP_efflux"/>
</dbReference>
<feature type="chain" id="PRO_5015578846" description="Transporter" evidence="8">
    <location>
        <begin position="20"/>
        <end position="444"/>
    </location>
</feature>
<keyword evidence="3" id="KW-0813">Transport</keyword>
<evidence type="ECO:0000256" key="4">
    <source>
        <dbReference type="ARBA" id="ARBA00022452"/>
    </source>
</evidence>
<dbReference type="Gene3D" id="1.20.1600.10">
    <property type="entry name" value="Outer membrane efflux proteins (OEP)"/>
    <property type="match status" value="1"/>
</dbReference>
<evidence type="ECO:0000256" key="3">
    <source>
        <dbReference type="ARBA" id="ARBA00022448"/>
    </source>
</evidence>
<feature type="signal peptide" evidence="8">
    <location>
        <begin position="1"/>
        <end position="19"/>
    </location>
</feature>
<comment type="similarity">
    <text evidence="2">Belongs to the outer membrane factor (OMF) (TC 1.B.17) family.</text>
</comment>
<dbReference type="InterPro" id="IPR051906">
    <property type="entry name" value="TolC-like"/>
</dbReference>
<evidence type="ECO:0000313" key="9">
    <source>
        <dbReference type="EMBL" id="POY37886.1"/>
    </source>
</evidence>
<dbReference type="GO" id="GO:1990281">
    <property type="term" value="C:efflux pump complex"/>
    <property type="evidence" value="ECO:0007669"/>
    <property type="project" value="TreeGrafter"/>
</dbReference>
<dbReference type="OrthoDB" id="367883at2"/>
<dbReference type="EMBL" id="PQVF01000003">
    <property type="protein sequence ID" value="POY37886.1"/>
    <property type="molecule type" value="Genomic_DNA"/>
</dbReference>
<keyword evidence="10" id="KW-1185">Reference proteome</keyword>
<dbReference type="GO" id="GO:0015562">
    <property type="term" value="F:efflux transmembrane transporter activity"/>
    <property type="evidence" value="ECO:0007669"/>
    <property type="project" value="InterPro"/>
</dbReference>
<keyword evidence="7" id="KW-0998">Cell outer membrane</keyword>
<keyword evidence="6" id="KW-0472">Membrane</keyword>
<dbReference type="AlphaFoldDB" id="A0A2S5A5T3"/>
<dbReference type="SUPFAM" id="SSF56954">
    <property type="entry name" value="Outer membrane efflux proteins (OEP)"/>
    <property type="match status" value="1"/>
</dbReference>
<dbReference type="PANTHER" id="PTHR30026:SF20">
    <property type="entry name" value="OUTER MEMBRANE PROTEIN TOLC"/>
    <property type="match status" value="1"/>
</dbReference>
<dbReference type="Proteomes" id="UP000236893">
    <property type="component" value="Unassembled WGS sequence"/>
</dbReference>
<evidence type="ECO:0000256" key="7">
    <source>
        <dbReference type="ARBA" id="ARBA00023237"/>
    </source>
</evidence>
<dbReference type="Pfam" id="PF02321">
    <property type="entry name" value="OEP"/>
    <property type="match status" value="2"/>
</dbReference>
<comment type="caution">
    <text evidence="9">The sequence shown here is derived from an EMBL/GenBank/DDBJ whole genome shotgun (WGS) entry which is preliminary data.</text>
</comment>
<dbReference type="RefSeq" id="WP_103788017.1">
    <property type="nucleotide sequence ID" value="NZ_PQVF01000003.1"/>
</dbReference>
<name>A0A2S5A5T3_9SPHI</name>
<dbReference type="GO" id="GO:0015288">
    <property type="term" value="F:porin activity"/>
    <property type="evidence" value="ECO:0007669"/>
    <property type="project" value="TreeGrafter"/>
</dbReference>
<evidence type="ECO:0000256" key="5">
    <source>
        <dbReference type="ARBA" id="ARBA00022692"/>
    </source>
</evidence>
<evidence type="ECO:0000256" key="8">
    <source>
        <dbReference type="SAM" id="SignalP"/>
    </source>
</evidence>
<sequence>MMKRILSIILILSSVSGFAQQGGQTPITLNLQQAVDLGLKNRYDIQSKKYNVELSQSEVSKSKKEWIPEVSSSGSVIYNTQIQQAYIPPGFSPSGEPALFPFSPDNHTSFSLELNQPIFKPGIGTDVKIAKNNAAISQEKIRADEDIIKEQITLAYFNVTLKGLQHKVATNEETRFKEYADLAEGKFKAGSLIETDNMKAKLDYENAKVETQKAKQNYGLALSKLKYQINVPENTELTLSEPLDSSSLGKLNEKALANADVSKRTEIKQLMLQQEGLKLELDKTKQAAIPTVSFVANFTEHFQYSNFDYSLGEWWTPYSFVGITFKVPITSNFKNHNTIQEKKIKLTQNELDLKQKTADVSYEILKSSTEVANAQQNMQVTKSNYELSQKIYGYQKAQYGLGSRPYGDLLETERSLRQSEQSYLQAVYDYLVASVNYQKAIGNF</sequence>
<proteinExistence type="inferred from homology"/>
<accession>A0A2S5A5T3</accession>